<dbReference type="InterPro" id="IPR010930">
    <property type="entry name" value="Flg_bb/hook_C_dom"/>
</dbReference>
<dbReference type="PANTHER" id="PTHR30435:SF2">
    <property type="entry name" value="FLAGELLAR BASAL-BODY ROD PROTEIN FLGC"/>
    <property type="match status" value="1"/>
</dbReference>
<name>A0A1Y3PT76_9BACI</name>
<evidence type="ECO:0000256" key="5">
    <source>
        <dbReference type="ARBA" id="ARBA00025933"/>
    </source>
</evidence>
<evidence type="ECO:0000256" key="4">
    <source>
        <dbReference type="ARBA" id="ARBA00023143"/>
    </source>
</evidence>
<evidence type="ECO:0000313" key="9">
    <source>
        <dbReference type="EMBL" id="OUM88338.1"/>
    </source>
</evidence>
<dbReference type="PANTHER" id="PTHR30435">
    <property type="entry name" value="FLAGELLAR PROTEIN"/>
    <property type="match status" value="1"/>
</dbReference>
<keyword evidence="9" id="KW-0282">Flagellum</keyword>
<dbReference type="Pfam" id="PF06429">
    <property type="entry name" value="Flg_bbr_C"/>
    <property type="match status" value="1"/>
</dbReference>
<keyword evidence="4 6" id="KW-0975">Bacterial flagellum</keyword>
<sequence length="150" mass="16520">MQMFDGLAISASGLTAQRFRMDVVASNIANAQTTRSQYVDGQWLPYRRKMVQFAPLGGGFASHLQKAMGRIGPGQGVVVRRIVEDPTPFQQVYMPEHPDANAEGYVLLPNVDILKEQVDMLTATRMYEANVTAFQASKTMLAKALEIGRG</sequence>
<comment type="subunit">
    <text evidence="5 6">The basal body constitutes a major portion of the flagellar organelle and consists of four rings (L,P,S, and M) mounted on a central rod. The rod consists of about 26 subunits of FlgG in the distal portion, and FlgB, FlgC and FlgF are thought to build up the proximal portion of the rod with about 6 subunits each.</text>
</comment>
<comment type="caution">
    <text evidence="9">The sequence shown here is derived from an EMBL/GenBank/DDBJ whole genome shotgun (WGS) entry which is preliminary data.</text>
</comment>
<proteinExistence type="inferred from homology"/>
<dbReference type="InterPro" id="IPR006299">
    <property type="entry name" value="FlgC"/>
</dbReference>
<feature type="domain" description="Flagellar basal body rod protein N-terminal" evidence="7">
    <location>
        <begin position="9"/>
        <end position="34"/>
    </location>
</feature>
<evidence type="ECO:0000256" key="6">
    <source>
        <dbReference type="RuleBase" id="RU362062"/>
    </source>
</evidence>
<reference evidence="10" key="1">
    <citation type="submission" date="2016-06" db="EMBL/GenBank/DDBJ databases">
        <authorList>
            <person name="Nascimento L."/>
            <person name="Pereira R.V."/>
            <person name="Martins L.F."/>
            <person name="Quaggio R.B."/>
            <person name="Silva A.M."/>
            <person name="Setubal J.C."/>
        </authorList>
    </citation>
    <scope>NUCLEOTIDE SEQUENCE [LARGE SCALE GENOMIC DNA]</scope>
</reference>
<dbReference type="NCBIfam" id="TIGR01395">
    <property type="entry name" value="FlgC"/>
    <property type="match status" value="1"/>
</dbReference>
<keyword evidence="9" id="KW-0966">Cell projection</keyword>
<evidence type="ECO:0000256" key="3">
    <source>
        <dbReference type="ARBA" id="ARBA00017941"/>
    </source>
</evidence>
<dbReference type="Proteomes" id="UP000196475">
    <property type="component" value="Unassembled WGS sequence"/>
</dbReference>
<protein>
    <recommendedName>
        <fullName evidence="3 6">Flagellar basal-body rod protein FlgC</fullName>
    </recommendedName>
</protein>
<gene>
    <name evidence="9" type="ORF">BAA01_08170</name>
</gene>
<evidence type="ECO:0000259" key="8">
    <source>
        <dbReference type="Pfam" id="PF06429"/>
    </source>
</evidence>
<evidence type="ECO:0000256" key="2">
    <source>
        <dbReference type="ARBA" id="ARBA00009677"/>
    </source>
</evidence>
<evidence type="ECO:0000313" key="10">
    <source>
        <dbReference type="Proteomes" id="UP000196475"/>
    </source>
</evidence>
<feature type="domain" description="Flagellar basal-body/hook protein C-terminal" evidence="8">
    <location>
        <begin position="103"/>
        <end position="146"/>
    </location>
</feature>
<dbReference type="GO" id="GO:0030694">
    <property type="term" value="C:bacterial-type flagellum basal body, rod"/>
    <property type="evidence" value="ECO:0007669"/>
    <property type="project" value="UniProtKB-UniRule"/>
</dbReference>
<dbReference type="AlphaFoldDB" id="A0A1Y3PT76"/>
<comment type="subcellular location">
    <subcellularLocation>
        <location evidence="1 6">Bacterial flagellum basal body</location>
    </subcellularLocation>
</comment>
<accession>A0A1Y3PT76</accession>
<dbReference type="InterPro" id="IPR001444">
    <property type="entry name" value="Flag_bb_rod_N"/>
</dbReference>
<keyword evidence="9" id="KW-0969">Cilium</keyword>
<dbReference type="EMBL" id="LZRT01000062">
    <property type="protein sequence ID" value="OUM88338.1"/>
    <property type="molecule type" value="Genomic_DNA"/>
</dbReference>
<dbReference type="Pfam" id="PF00460">
    <property type="entry name" value="Flg_bb_rod"/>
    <property type="match status" value="1"/>
</dbReference>
<comment type="similarity">
    <text evidence="2">Belongs to the flagella basal body rod proteins family.</text>
</comment>
<evidence type="ECO:0000256" key="1">
    <source>
        <dbReference type="ARBA" id="ARBA00004117"/>
    </source>
</evidence>
<dbReference type="GO" id="GO:0071978">
    <property type="term" value="P:bacterial-type flagellum-dependent swarming motility"/>
    <property type="evidence" value="ECO:0007669"/>
    <property type="project" value="TreeGrafter"/>
</dbReference>
<evidence type="ECO:0000259" key="7">
    <source>
        <dbReference type="Pfam" id="PF00460"/>
    </source>
</evidence>
<organism evidence="9 10">
    <name type="scientific">Bacillus thermozeamaize</name>
    <dbReference type="NCBI Taxonomy" id="230954"/>
    <lineage>
        <taxon>Bacteria</taxon>
        <taxon>Bacillati</taxon>
        <taxon>Bacillota</taxon>
        <taxon>Bacilli</taxon>
        <taxon>Bacillales</taxon>
        <taxon>Bacillaceae</taxon>
        <taxon>Bacillus</taxon>
    </lineage>
</organism>